<comment type="caution">
    <text evidence="2">The sequence shown here is derived from an EMBL/GenBank/DDBJ whole genome shotgun (WGS) entry which is preliminary data.</text>
</comment>
<name>A0A2N3I4J9_9BACT</name>
<dbReference type="Proteomes" id="UP000233618">
    <property type="component" value="Unassembled WGS sequence"/>
</dbReference>
<organism evidence="2 3">
    <name type="scientific">Labilibaculum manganireducens</name>
    <dbReference type="NCBI Taxonomy" id="1940525"/>
    <lineage>
        <taxon>Bacteria</taxon>
        <taxon>Pseudomonadati</taxon>
        <taxon>Bacteroidota</taxon>
        <taxon>Bacteroidia</taxon>
        <taxon>Marinilabiliales</taxon>
        <taxon>Marinifilaceae</taxon>
        <taxon>Labilibaculum</taxon>
    </lineage>
</organism>
<dbReference type="InterPro" id="IPR014973">
    <property type="entry name" value="DUF1835"/>
</dbReference>
<evidence type="ECO:0000313" key="3">
    <source>
        <dbReference type="Proteomes" id="UP000233618"/>
    </source>
</evidence>
<gene>
    <name evidence="2" type="ORF">BZG01_13350</name>
</gene>
<dbReference type="Pfam" id="PF08874">
    <property type="entry name" value="DUF1835"/>
    <property type="match status" value="1"/>
</dbReference>
<sequence>MKKQYHILNGDSLKHQLPEAIQGEFIVARECLVDGNVEGNNLTELIHTRATFISLNYEGYNEQNYYEKTVPEFLKMQGIPDNVDINFWFEDDLFCQVNFWFVLNLIYENYKNQSIFLIRPKFKSEYSFGGMNEKELITAFQTKIKIELSEIIELSKLWKLYQQNDCNKMLKIAKKLEIQFPFLYPAIIAQRDRFPQKGNLGKPTQSLIQIMDELNTIEFEPVFSEFSKREGIYGFGDLQVKRLINKITNNR</sequence>
<evidence type="ECO:0000313" key="2">
    <source>
        <dbReference type="EMBL" id="PKQ65235.1"/>
    </source>
</evidence>
<dbReference type="RefSeq" id="WP_101310344.1">
    <property type="nucleotide sequence ID" value="NZ_MVDE01000020.1"/>
</dbReference>
<keyword evidence="3" id="KW-1185">Reference proteome</keyword>
<evidence type="ECO:0000259" key="1">
    <source>
        <dbReference type="Pfam" id="PF08874"/>
    </source>
</evidence>
<feature type="domain" description="DUF1835" evidence="1">
    <location>
        <begin position="6"/>
        <end position="117"/>
    </location>
</feature>
<dbReference type="EMBL" id="MVDE01000020">
    <property type="protein sequence ID" value="PKQ65235.1"/>
    <property type="molecule type" value="Genomic_DNA"/>
</dbReference>
<reference evidence="2 3" key="1">
    <citation type="journal article" date="2017" name="Front. Microbiol.">
        <title>Labilibaculum manganireducens gen. nov., sp. nov. and Labilibaculum filiforme sp. nov., Novel Bacteroidetes Isolated from Subsurface Sediments of the Baltic Sea.</title>
        <authorList>
            <person name="Vandieken V."/>
            <person name="Marshall I.P."/>
            <person name="Niemann H."/>
            <person name="Engelen B."/>
            <person name="Cypionka H."/>
        </authorList>
    </citation>
    <scope>NUCLEOTIDE SEQUENCE [LARGE SCALE GENOMIC DNA]</scope>
    <source>
        <strain evidence="2 3">59.10-2M</strain>
    </source>
</reference>
<accession>A0A2N3I4J9</accession>
<proteinExistence type="predicted"/>
<dbReference type="AlphaFoldDB" id="A0A2N3I4J9"/>
<protein>
    <submittedName>
        <fullName evidence="2">DUF1835 domain-containing protein</fullName>
    </submittedName>
</protein>